<dbReference type="Proteomes" id="UP000228535">
    <property type="component" value="Unassembled WGS sequence"/>
</dbReference>
<dbReference type="Pfam" id="PF18962">
    <property type="entry name" value="Por_Secre_tail"/>
    <property type="match status" value="1"/>
</dbReference>
<evidence type="ECO:0000259" key="1">
    <source>
        <dbReference type="Pfam" id="PF18962"/>
    </source>
</evidence>
<dbReference type="OrthoDB" id="886584at2"/>
<keyword evidence="3" id="KW-1185">Reference proteome</keyword>
<gene>
    <name evidence="2" type="ORF">CLV45_4555</name>
</gene>
<evidence type="ECO:0000313" key="2">
    <source>
        <dbReference type="EMBL" id="PJJ47865.1"/>
    </source>
</evidence>
<feature type="domain" description="Secretion system C-terminal sorting" evidence="1">
    <location>
        <begin position="54"/>
        <end position="131"/>
    </location>
</feature>
<proteinExistence type="predicted"/>
<reference evidence="2 3" key="1">
    <citation type="submission" date="2017-11" db="EMBL/GenBank/DDBJ databases">
        <title>Genomic Encyclopedia of Archaeal and Bacterial Type Strains, Phase II (KMG-II): From Individual Species to Whole Genera.</title>
        <authorList>
            <person name="Goeker M."/>
        </authorList>
    </citation>
    <scope>NUCLEOTIDE SEQUENCE [LARGE SCALE GENOMIC DNA]</scope>
    <source>
        <strain evidence="2 3">DSM 11115</strain>
    </source>
</reference>
<accession>A0A2M9AQ86</accession>
<protein>
    <submittedName>
        <fullName evidence="2">Putative secreted protein (Por secretion system target)</fullName>
    </submittedName>
</protein>
<organism evidence="2 3">
    <name type="scientific">Hymenobacter chitinivorans DSM 11115</name>
    <dbReference type="NCBI Taxonomy" id="1121954"/>
    <lineage>
        <taxon>Bacteria</taxon>
        <taxon>Pseudomonadati</taxon>
        <taxon>Bacteroidota</taxon>
        <taxon>Cytophagia</taxon>
        <taxon>Cytophagales</taxon>
        <taxon>Hymenobacteraceae</taxon>
        <taxon>Hymenobacter</taxon>
    </lineage>
</organism>
<dbReference type="AlphaFoldDB" id="A0A2M9AQ86"/>
<dbReference type="InterPro" id="IPR026444">
    <property type="entry name" value="Secre_tail"/>
</dbReference>
<comment type="caution">
    <text evidence="2">The sequence shown here is derived from an EMBL/GenBank/DDBJ whole genome shotgun (WGS) entry which is preliminary data.</text>
</comment>
<dbReference type="EMBL" id="PGFA01000005">
    <property type="protein sequence ID" value="PJJ47865.1"/>
    <property type="molecule type" value="Genomic_DNA"/>
</dbReference>
<dbReference type="NCBIfam" id="TIGR04183">
    <property type="entry name" value="Por_Secre_tail"/>
    <property type="match status" value="1"/>
</dbReference>
<name>A0A2M9AQ86_9BACT</name>
<dbReference type="RefSeq" id="WP_157807747.1">
    <property type="nucleotide sequence ID" value="NZ_PGFA01000005.1"/>
</dbReference>
<feature type="non-terminal residue" evidence="2">
    <location>
        <position position="1"/>
    </location>
</feature>
<evidence type="ECO:0000313" key="3">
    <source>
        <dbReference type="Proteomes" id="UP000228535"/>
    </source>
</evidence>
<sequence length="132" mass="13595">LDAVTGQQVDLRQQSTYRFSASNAALITGRFALSFGALRPLAAANGFAATSVSVYPNPAHQQFLVLVPAVSGATQVEADLVNVLGQVVGHYSAALPAAGTNLTIDATGLKAGVYTIRLRAGATTVAKRVVIQ</sequence>